<reference evidence="9 10" key="1">
    <citation type="submission" date="2017-05" db="EMBL/GenBank/DDBJ databases">
        <authorList>
            <person name="Song R."/>
            <person name="Chenine A.L."/>
            <person name="Ruprecht R.M."/>
        </authorList>
    </citation>
    <scope>NUCLEOTIDE SEQUENCE [LARGE SCALE GENOMIC DNA]</scope>
    <source>
        <strain evidence="9 10">CECT 8898</strain>
    </source>
</reference>
<dbReference type="Proteomes" id="UP000207598">
    <property type="component" value="Unassembled WGS sequence"/>
</dbReference>
<feature type="domain" description="Mce/MlaD" evidence="8">
    <location>
        <begin position="164"/>
        <end position="224"/>
    </location>
</feature>
<keyword evidence="3" id="KW-0997">Cell inner membrane</keyword>
<dbReference type="EMBL" id="FXYF01000012">
    <property type="protein sequence ID" value="SMX48141.1"/>
    <property type="molecule type" value="Genomic_DNA"/>
</dbReference>
<keyword evidence="2" id="KW-1003">Cell membrane</keyword>
<dbReference type="GO" id="GO:0005886">
    <property type="term" value="C:plasma membrane"/>
    <property type="evidence" value="ECO:0007669"/>
    <property type="project" value="UniProtKB-SubCell"/>
</dbReference>
<dbReference type="InterPro" id="IPR003399">
    <property type="entry name" value="Mce/MlaD"/>
</dbReference>
<evidence type="ECO:0000256" key="5">
    <source>
        <dbReference type="ARBA" id="ARBA00022989"/>
    </source>
</evidence>
<keyword evidence="4 7" id="KW-0812">Transmembrane</keyword>
<evidence type="ECO:0000313" key="10">
    <source>
        <dbReference type="Proteomes" id="UP000207598"/>
    </source>
</evidence>
<evidence type="ECO:0000256" key="4">
    <source>
        <dbReference type="ARBA" id="ARBA00022692"/>
    </source>
</evidence>
<feature type="domain" description="Mce/MlaD" evidence="8">
    <location>
        <begin position="48"/>
        <end position="135"/>
    </location>
</feature>
<evidence type="ECO:0000313" key="9">
    <source>
        <dbReference type="EMBL" id="SMX48141.1"/>
    </source>
</evidence>
<feature type="transmembrane region" description="Helical" evidence="7">
    <location>
        <begin position="21"/>
        <end position="41"/>
    </location>
</feature>
<dbReference type="Pfam" id="PF02470">
    <property type="entry name" value="MlaD"/>
    <property type="match status" value="3"/>
</dbReference>
<evidence type="ECO:0000256" key="3">
    <source>
        <dbReference type="ARBA" id="ARBA00022519"/>
    </source>
</evidence>
<keyword evidence="6 7" id="KW-0472">Membrane</keyword>
<evidence type="ECO:0000256" key="1">
    <source>
        <dbReference type="ARBA" id="ARBA00004533"/>
    </source>
</evidence>
<dbReference type="AlphaFoldDB" id="A0A238KZZ7"/>
<name>A0A238KZZ7_9RHOB</name>
<dbReference type="RefSeq" id="WP_094022643.1">
    <property type="nucleotide sequence ID" value="NZ_FXYF01000012.1"/>
</dbReference>
<keyword evidence="10" id="KW-1185">Reference proteome</keyword>
<sequence length="599" mass="62584">MTDPRPAKAIVQPGREGFASRFSFVWLVPILALAVSLGIAWKSYADRGVLIEIAFDSASGVAAVKTELKYRDVTVGTVEDVSFTEDLSQVLVSVRVDRTLTPFLDEDAQFWVVRPEVSAQGISGLNTVLSGVYIEGSWNSDAGTAQTFFTGLNRAPLGDPTRAGTAIRLSAKDGNSIVGGAPILFKGIAVGAVEAPELTENGDGVVINGFVQAPYDRLLTTNTRFWDISGVSVTLGPGGVALDISSLASLLQGGISFDTLVSGGDAVAPGAVFPLYDTQAAARASLLDDPTGERLRVVAIFDGKVAGLTEEATVRFRGVPVGEVENVAMIATEIGGRKTVRLHATLAVNPARLGLGAEADPAAALEFLTAFVAQGLRARLATASLLSGELVVDLVELPESDPAEIVTPQGGLPELPTAPADVANLNATAEGVFERINNLPVEEMLASIQALFDSANALLAADDTRALVPGVNATLADLRTIMPELTVTLEQTRKTLAEAQAIAAELRESGATENVNAVFASAAAAADAVELAAAELPKLTDRLNTLASRTETVLKAYDDSSRLIAGALSTLRDVSEAADAMRTLARMLQRNPNSLLMGR</sequence>
<evidence type="ECO:0000256" key="7">
    <source>
        <dbReference type="SAM" id="Phobius"/>
    </source>
</evidence>
<dbReference type="OrthoDB" id="9806984at2"/>
<dbReference type="PANTHER" id="PTHR30462:SF0">
    <property type="entry name" value="INTERMEMBRANE TRANSPORT PROTEIN YEBT"/>
    <property type="match status" value="1"/>
</dbReference>
<organism evidence="9 10">
    <name type="scientific">Maliponia aquimaris</name>
    <dbReference type="NCBI Taxonomy" id="1673631"/>
    <lineage>
        <taxon>Bacteria</taxon>
        <taxon>Pseudomonadati</taxon>
        <taxon>Pseudomonadota</taxon>
        <taxon>Alphaproteobacteria</taxon>
        <taxon>Rhodobacterales</taxon>
        <taxon>Paracoccaceae</taxon>
        <taxon>Maliponia</taxon>
    </lineage>
</organism>
<evidence type="ECO:0000256" key="2">
    <source>
        <dbReference type="ARBA" id="ARBA00022475"/>
    </source>
</evidence>
<dbReference type="InterPro" id="IPR051800">
    <property type="entry name" value="PqiA-PqiB_transport"/>
</dbReference>
<feature type="domain" description="Mce/MlaD" evidence="8">
    <location>
        <begin position="304"/>
        <end position="395"/>
    </location>
</feature>
<proteinExistence type="predicted"/>
<evidence type="ECO:0000259" key="8">
    <source>
        <dbReference type="Pfam" id="PF02470"/>
    </source>
</evidence>
<protein>
    <submittedName>
        <fullName evidence="9">Paraquat-inducible protein B</fullName>
    </submittedName>
</protein>
<comment type="subcellular location">
    <subcellularLocation>
        <location evidence="1">Cell inner membrane</location>
    </subcellularLocation>
</comment>
<keyword evidence="5 7" id="KW-1133">Transmembrane helix</keyword>
<accession>A0A238KZZ7</accession>
<evidence type="ECO:0000256" key="6">
    <source>
        <dbReference type="ARBA" id="ARBA00023136"/>
    </source>
</evidence>
<gene>
    <name evidence="9" type="primary">pqiB</name>
    <name evidence="9" type="ORF">MAA8898_03875</name>
</gene>
<dbReference type="PANTHER" id="PTHR30462">
    <property type="entry name" value="INTERMEMBRANE TRANSPORT PROTEIN PQIB-RELATED"/>
    <property type="match status" value="1"/>
</dbReference>